<protein>
    <submittedName>
        <fullName evidence="1">Uncharacterized protein</fullName>
    </submittedName>
</protein>
<gene>
    <name evidence="1" type="ORF">LPJ66_008517</name>
</gene>
<feature type="non-terminal residue" evidence="1">
    <location>
        <position position="112"/>
    </location>
</feature>
<comment type="caution">
    <text evidence="1">The sequence shown here is derived from an EMBL/GenBank/DDBJ whole genome shotgun (WGS) entry which is preliminary data.</text>
</comment>
<organism evidence="1 2">
    <name type="scientific">Kickxella alabastrina</name>
    <dbReference type="NCBI Taxonomy" id="61397"/>
    <lineage>
        <taxon>Eukaryota</taxon>
        <taxon>Fungi</taxon>
        <taxon>Fungi incertae sedis</taxon>
        <taxon>Zoopagomycota</taxon>
        <taxon>Kickxellomycotina</taxon>
        <taxon>Kickxellomycetes</taxon>
        <taxon>Kickxellales</taxon>
        <taxon>Kickxellaceae</taxon>
        <taxon>Kickxella</taxon>
    </lineage>
</organism>
<sequence>MSFSQQRPIIGGQPVENHDYPFAVYLSIETQPSWHAVCGGTLLSPKHIVTAGHCLYHAPSAQSIKVGYGHTHTNKQKAAKALKYTIHPLFNPRTLFNDIAIIELAEPIKSTE</sequence>
<reference evidence="1" key="1">
    <citation type="submission" date="2022-07" db="EMBL/GenBank/DDBJ databases">
        <title>Phylogenomic reconstructions and comparative analyses of Kickxellomycotina fungi.</title>
        <authorList>
            <person name="Reynolds N.K."/>
            <person name="Stajich J.E."/>
            <person name="Barry K."/>
            <person name="Grigoriev I.V."/>
            <person name="Crous P."/>
            <person name="Smith M.E."/>
        </authorList>
    </citation>
    <scope>NUCLEOTIDE SEQUENCE</scope>
    <source>
        <strain evidence="1">Benny 63K</strain>
    </source>
</reference>
<keyword evidence="2" id="KW-1185">Reference proteome</keyword>
<evidence type="ECO:0000313" key="2">
    <source>
        <dbReference type="Proteomes" id="UP001150581"/>
    </source>
</evidence>
<proteinExistence type="predicted"/>
<dbReference type="EMBL" id="JANBPG010001729">
    <property type="protein sequence ID" value="KAJ1888554.1"/>
    <property type="molecule type" value="Genomic_DNA"/>
</dbReference>
<dbReference type="Proteomes" id="UP001150581">
    <property type="component" value="Unassembled WGS sequence"/>
</dbReference>
<evidence type="ECO:0000313" key="1">
    <source>
        <dbReference type="EMBL" id="KAJ1888554.1"/>
    </source>
</evidence>
<name>A0ACC1I7C8_9FUNG</name>
<accession>A0ACC1I7C8</accession>